<feature type="transmembrane region" description="Helical" evidence="6">
    <location>
        <begin position="83"/>
        <end position="106"/>
    </location>
</feature>
<evidence type="ECO:0000256" key="1">
    <source>
        <dbReference type="ARBA" id="ARBA00004141"/>
    </source>
</evidence>
<comment type="subcellular location">
    <subcellularLocation>
        <location evidence="1">Membrane</location>
        <topology evidence="1">Multi-pass membrane protein</topology>
    </subcellularLocation>
</comment>
<dbReference type="eggNOG" id="COG3476">
    <property type="taxonomic scope" value="Bacteria"/>
</dbReference>
<keyword evidence="5 6" id="KW-0472">Membrane</keyword>
<dbReference type="Pfam" id="PF03073">
    <property type="entry name" value="TspO_MBR"/>
    <property type="match status" value="1"/>
</dbReference>
<sequence length="107" mass="12110">MSSRSNINWFQVTIWILLVEIIGMASALLSGNIREMYHSLTLPAFSPSGGVFGIVWPILYLFIGIVGYITWQNRQTHVVNATLFLAQLLLNFLWTIIFFNGSLFTIA</sequence>
<dbReference type="EMBL" id="AGEY01000010">
    <property type="protein sequence ID" value="EHM01271.1"/>
    <property type="molecule type" value="Genomic_DNA"/>
</dbReference>
<evidence type="ECO:0000256" key="5">
    <source>
        <dbReference type="ARBA" id="ARBA00023136"/>
    </source>
</evidence>
<dbReference type="HOGENOM" id="CLU_2206676_0_0_9"/>
<dbReference type="Proteomes" id="UP000004625">
    <property type="component" value="Unassembled WGS sequence"/>
</dbReference>
<dbReference type="InterPro" id="IPR004307">
    <property type="entry name" value="TspO_MBR"/>
</dbReference>
<feature type="transmembrane region" description="Helical" evidence="6">
    <location>
        <begin position="51"/>
        <end position="71"/>
    </location>
</feature>
<dbReference type="RefSeq" id="WP_008210459.1">
    <property type="nucleotide sequence ID" value="NZ_JH414908.1"/>
</dbReference>
<dbReference type="GO" id="GO:0016020">
    <property type="term" value="C:membrane"/>
    <property type="evidence" value="ECO:0007669"/>
    <property type="project" value="UniProtKB-SubCell"/>
</dbReference>
<dbReference type="PANTHER" id="PTHR10057">
    <property type="entry name" value="PERIPHERAL-TYPE BENZODIAZEPINE RECEPTOR"/>
    <property type="match status" value="1"/>
</dbReference>
<reference evidence="7 8" key="1">
    <citation type="submission" date="2011-09" db="EMBL/GenBank/DDBJ databases">
        <authorList>
            <person name="Weinstock G."/>
            <person name="Sodergren E."/>
            <person name="Clifton S."/>
            <person name="Fulton L."/>
            <person name="Fulton B."/>
            <person name="Courtney L."/>
            <person name="Fronick C."/>
            <person name="Harrison M."/>
            <person name="Strong C."/>
            <person name="Farmer C."/>
            <person name="Delahaunty K."/>
            <person name="Markovic C."/>
            <person name="Hall O."/>
            <person name="Minx P."/>
            <person name="Tomlinson C."/>
            <person name="Mitreva M."/>
            <person name="Hou S."/>
            <person name="Chen J."/>
            <person name="Wollam A."/>
            <person name="Pepin K.H."/>
            <person name="Johnson M."/>
            <person name="Bhonagiri V."/>
            <person name="Zhang X."/>
            <person name="Suruliraj S."/>
            <person name="Warren W."/>
            <person name="Chinwalla A."/>
            <person name="Mardis E.R."/>
            <person name="Wilson R.K."/>
        </authorList>
    </citation>
    <scope>NUCLEOTIDE SEQUENCE [LARGE SCALE GENOMIC DNA]</scope>
    <source>
        <strain evidence="7 8">F0439</strain>
    </source>
</reference>
<gene>
    <name evidence="7" type="ORF">HMPREF9103_00172</name>
</gene>
<dbReference type="InterPro" id="IPR038330">
    <property type="entry name" value="TspO/MBR-related_sf"/>
</dbReference>
<evidence type="ECO:0000313" key="7">
    <source>
        <dbReference type="EMBL" id="EHM01271.1"/>
    </source>
</evidence>
<evidence type="ECO:0000256" key="3">
    <source>
        <dbReference type="ARBA" id="ARBA00022692"/>
    </source>
</evidence>
<dbReference type="PANTHER" id="PTHR10057:SF0">
    <property type="entry name" value="TRANSLOCATOR PROTEIN"/>
    <property type="match status" value="1"/>
</dbReference>
<organism evidence="7 8">
    <name type="scientific">Lentilactobacillus parafarraginis F0439</name>
    <dbReference type="NCBI Taxonomy" id="797515"/>
    <lineage>
        <taxon>Bacteria</taxon>
        <taxon>Bacillati</taxon>
        <taxon>Bacillota</taxon>
        <taxon>Bacilli</taxon>
        <taxon>Lactobacillales</taxon>
        <taxon>Lactobacillaceae</taxon>
        <taxon>Lentilactobacillus</taxon>
    </lineage>
</organism>
<comment type="caution">
    <text evidence="7">The sequence shown here is derived from an EMBL/GenBank/DDBJ whole genome shotgun (WGS) entry which is preliminary data.</text>
</comment>
<proteinExistence type="inferred from homology"/>
<feature type="transmembrane region" description="Helical" evidence="6">
    <location>
        <begin position="12"/>
        <end position="31"/>
    </location>
</feature>
<comment type="similarity">
    <text evidence="2">Belongs to the TspO/BZRP family.</text>
</comment>
<dbReference type="Gene3D" id="1.20.1260.100">
    <property type="entry name" value="TspO/MBR protein"/>
    <property type="match status" value="1"/>
</dbReference>
<keyword evidence="8" id="KW-1185">Reference proteome</keyword>
<protein>
    <submittedName>
        <fullName evidence="7">TspO/MBR family protein</fullName>
    </submittedName>
</protein>
<evidence type="ECO:0000256" key="6">
    <source>
        <dbReference type="SAM" id="Phobius"/>
    </source>
</evidence>
<dbReference type="CDD" id="cd15904">
    <property type="entry name" value="TSPO_MBR"/>
    <property type="match status" value="1"/>
</dbReference>
<accession>G9ZKC4</accession>
<evidence type="ECO:0000256" key="2">
    <source>
        <dbReference type="ARBA" id="ARBA00007524"/>
    </source>
</evidence>
<dbReference type="AlphaFoldDB" id="G9ZKC4"/>
<dbReference type="GO" id="GO:0033013">
    <property type="term" value="P:tetrapyrrole metabolic process"/>
    <property type="evidence" value="ECO:0007669"/>
    <property type="project" value="UniProtKB-ARBA"/>
</dbReference>
<evidence type="ECO:0000313" key="8">
    <source>
        <dbReference type="Proteomes" id="UP000004625"/>
    </source>
</evidence>
<dbReference type="PATRIC" id="fig|797515.3.peg.156"/>
<keyword evidence="3 6" id="KW-0812">Transmembrane</keyword>
<dbReference type="STRING" id="797515.HMPREF9103_00172"/>
<keyword evidence="4 6" id="KW-1133">Transmembrane helix</keyword>
<evidence type="ECO:0000256" key="4">
    <source>
        <dbReference type="ARBA" id="ARBA00022989"/>
    </source>
</evidence>
<name>G9ZKC4_9LACO</name>